<keyword evidence="2" id="KW-1185">Reference proteome</keyword>
<accession>A0ACB8R004</accession>
<comment type="caution">
    <text evidence="1">The sequence shown here is derived from an EMBL/GenBank/DDBJ whole genome shotgun (WGS) entry which is preliminary data.</text>
</comment>
<reference evidence="1" key="2">
    <citation type="journal article" date="2022" name="New Phytol.">
        <title>Evolutionary transition to the ectomycorrhizal habit in the genomes of a hyperdiverse lineage of mushroom-forming fungi.</title>
        <authorList>
            <person name="Looney B."/>
            <person name="Miyauchi S."/>
            <person name="Morin E."/>
            <person name="Drula E."/>
            <person name="Courty P.E."/>
            <person name="Kohler A."/>
            <person name="Kuo A."/>
            <person name="LaButti K."/>
            <person name="Pangilinan J."/>
            <person name="Lipzen A."/>
            <person name="Riley R."/>
            <person name="Andreopoulos W."/>
            <person name="He G."/>
            <person name="Johnson J."/>
            <person name="Nolan M."/>
            <person name="Tritt A."/>
            <person name="Barry K.W."/>
            <person name="Grigoriev I.V."/>
            <person name="Nagy L.G."/>
            <person name="Hibbett D."/>
            <person name="Henrissat B."/>
            <person name="Matheny P.B."/>
            <person name="Labbe J."/>
            <person name="Martin F.M."/>
        </authorList>
    </citation>
    <scope>NUCLEOTIDE SEQUENCE</scope>
    <source>
        <strain evidence="1">EC-137</strain>
    </source>
</reference>
<evidence type="ECO:0000313" key="2">
    <source>
        <dbReference type="Proteomes" id="UP000814128"/>
    </source>
</evidence>
<organism evidence="1 2">
    <name type="scientific">Vararia minispora EC-137</name>
    <dbReference type="NCBI Taxonomy" id="1314806"/>
    <lineage>
        <taxon>Eukaryota</taxon>
        <taxon>Fungi</taxon>
        <taxon>Dikarya</taxon>
        <taxon>Basidiomycota</taxon>
        <taxon>Agaricomycotina</taxon>
        <taxon>Agaricomycetes</taxon>
        <taxon>Russulales</taxon>
        <taxon>Lachnocladiaceae</taxon>
        <taxon>Vararia</taxon>
    </lineage>
</organism>
<dbReference type="Proteomes" id="UP000814128">
    <property type="component" value="Unassembled WGS sequence"/>
</dbReference>
<gene>
    <name evidence="1" type="ORF">K488DRAFT_39474</name>
</gene>
<sequence>MKLEKGVLLTCDPAVKQILLMLNNRQPFILQDLDEFHVVIKAELEAWVRSQLETELEKNTYNLE</sequence>
<dbReference type="EMBL" id="MU273465">
    <property type="protein sequence ID" value="KAI0037110.1"/>
    <property type="molecule type" value="Genomic_DNA"/>
</dbReference>
<protein>
    <submittedName>
        <fullName evidence="1">Nucleotide excision repair TFIIH subunit</fullName>
    </submittedName>
</protein>
<name>A0ACB8R004_9AGAM</name>
<proteinExistence type="predicted"/>
<reference evidence="1" key="1">
    <citation type="submission" date="2021-02" db="EMBL/GenBank/DDBJ databases">
        <authorList>
            <consortium name="DOE Joint Genome Institute"/>
            <person name="Ahrendt S."/>
            <person name="Looney B.P."/>
            <person name="Miyauchi S."/>
            <person name="Morin E."/>
            <person name="Drula E."/>
            <person name="Courty P.E."/>
            <person name="Chicoki N."/>
            <person name="Fauchery L."/>
            <person name="Kohler A."/>
            <person name="Kuo A."/>
            <person name="Labutti K."/>
            <person name="Pangilinan J."/>
            <person name="Lipzen A."/>
            <person name="Riley R."/>
            <person name="Andreopoulos W."/>
            <person name="He G."/>
            <person name="Johnson J."/>
            <person name="Barry K.W."/>
            <person name="Grigoriev I.V."/>
            <person name="Nagy L."/>
            <person name="Hibbett D."/>
            <person name="Henrissat B."/>
            <person name="Matheny P.B."/>
            <person name="Labbe J."/>
            <person name="Martin F."/>
        </authorList>
    </citation>
    <scope>NUCLEOTIDE SEQUENCE</scope>
    <source>
        <strain evidence="1">EC-137</strain>
    </source>
</reference>
<evidence type="ECO:0000313" key="1">
    <source>
        <dbReference type="EMBL" id="KAI0037110.1"/>
    </source>
</evidence>